<evidence type="ECO:0000313" key="2">
    <source>
        <dbReference type="EMBL" id="EGD06907.1"/>
    </source>
</evidence>
<dbReference type="EMBL" id="AEQV01000274">
    <property type="protein sequence ID" value="EGD06907.1"/>
    <property type="molecule type" value="Genomic_DNA"/>
</dbReference>
<reference evidence="2 3" key="1">
    <citation type="journal article" date="2011" name="BMC Genomics">
        <title>Comparative genomics reveals diversity among xanthomonads infecting tomato and pepper.</title>
        <authorList>
            <person name="Potnis N."/>
            <person name="Krasileva K."/>
            <person name="Chow V."/>
            <person name="Almeida N.F."/>
            <person name="Patil P.B."/>
            <person name="Ryan R.P."/>
            <person name="Sharlach M."/>
            <person name="Behlau F."/>
            <person name="Dow J.M."/>
            <person name="Momol M.T."/>
            <person name="White F.F."/>
            <person name="Preston J.F."/>
            <person name="Vinatzer B.A."/>
            <person name="Koebnik R."/>
            <person name="Setubal J.C."/>
            <person name="Norman D.J."/>
            <person name="Staskawicz B.J."/>
            <person name="Jones J.B."/>
        </authorList>
    </citation>
    <scope>NUCLEOTIDE SEQUENCE [LARGE SCALE GENOMIC DNA]</scope>
    <source>
        <strain evidence="2 3">ATCC 35937</strain>
    </source>
</reference>
<proteinExistence type="predicted"/>
<protein>
    <submittedName>
        <fullName evidence="2">Uncharacterized protein</fullName>
    </submittedName>
</protein>
<name>F0BKU9_9XANT</name>
<sequence length="55" mass="5630">MAASALCCRRSAGRFGRRIAVGGDQAARGIACTTIFVMLGIALAVLFARLGGLFA</sequence>
<accession>F0BKU9</accession>
<dbReference type="Proteomes" id="UP000003299">
    <property type="component" value="Unassembled WGS sequence"/>
</dbReference>
<comment type="caution">
    <text evidence="2">The sequence shown here is derived from an EMBL/GenBank/DDBJ whole genome shotgun (WGS) entry which is preliminary data.</text>
</comment>
<feature type="transmembrane region" description="Helical" evidence="1">
    <location>
        <begin position="26"/>
        <end position="48"/>
    </location>
</feature>
<keyword evidence="1" id="KW-0812">Transmembrane</keyword>
<keyword evidence="1" id="KW-1133">Transmembrane helix</keyword>
<dbReference type="AlphaFoldDB" id="F0BKU9"/>
<evidence type="ECO:0000256" key="1">
    <source>
        <dbReference type="SAM" id="Phobius"/>
    </source>
</evidence>
<organism evidence="2 3">
    <name type="scientific">Xanthomonas vesicatoria ATCC 35937</name>
    <dbReference type="NCBI Taxonomy" id="925775"/>
    <lineage>
        <taxon>Bacteria</taxon>
        <taxon>Pseudomonadati</taxon>
        <taxon>Pseudomonadota</taxon>
        <taxon>Gammaproteobacteria</taxon>
        <taxon>Lysobacterales</taxon>
        <taxon>Lysobacteraceae</taxon>
        <taxon>Xanthomonas</taxon>
    </lineage>
</organism>
<evidence type="ECO:0000313" key="3">
    <source>
        <dbReference type="Proteomes" id="UP000003299"/>
    </source>
</evidence>
<gene>
    <name evidence="2" type="ORF">XVE_4916</name>
</gene>
<keyword evidence="1" id="KW-0472">Membrane</keyword>